<name>A0AAE3Y6N3_9FLAO</name>
<organism evidence="3 4">
    <name type="scientific">Chryseobacterium rhizosphaerae</name>
    <dbReference type="NCBI Taxonomy" id="395937"/>
    <lineage>
        <taxon>Bacteria</taxon>
        <taxon>Pseudomonadati</taxon>
        <taxon>Bacteroidota</taxon>
        <taxon>Flavobacteriia</taxon>
        <taxon>Flavobacteriales</taxon>
        <taxon>Weeksellaceae</taxon>
        <taxon>Chryseobacterium group</taxon>
        <taxon>Chryseobacterium</taxon>
    </lineage>
</organism>
<evidence type="ECO:0000256" key="1">
    <source>
        <dbReference type="ARBA" id="ARBA00023159"/>
    </source>
</evidence>
<dbReference type="AlphaFoldDB" id="A0AAE3Y6N3"/>
<comment type="caution">
    <text evidence="3">The sequence shown here is derived from an EMBL/GenBank/DDBJ whole genome shotgun (WGS) entry which is preliminary data.</text>
</comment>
<protein>
    <submittedName>
        <fullName evidence="3">Methylphosphotriester-DNA--protein-cysteine methyltransferase</fullName>
    </submittedName>
</protein>
<dbReference type="InterPro" id="IPR035451">
    <property type="entry name" value="Ada-like_dom_sf"/>
</dbReference>
<dbReference type="GO" id="GO:0006355">
    <property type="term" value="P:regulation of DNA-templated transcription"/>
    <property type="evidence" value="ECO:0007669"/>
    <property type="project" value="InterPro"/>
</dbReference>
<sequence>MIQHTLISAPILRSKIRSLEIRFAGNKNLKIYGLLQCRSGKRMKRKNRVFFATEQEALQNNFRPCGHCMKNEYKKWKEKHMSSKG</sequence>
<keyword evidence="3" id="KW-0808">Transferase</keyword>
<dbReference type="GO" id="GO:0032259">
    <property type="term" value="P:methylation"/>
    <property type="evidence" value="ECO:0007669"/>
    <property type="project" value="UniProtKB-KW"/>
</dbReference>
<proteinExistence type="predicted"/>
<dbReference type="InterPro" id="IPR004026">
    <property type="entry name" value="Ada_DNA_repair_Zn-bd"/>
</dbReference>
<dbReference type="EMBL" id="JAVDQY010000001">
    <property type="protein sequence ID" value="MDR6524631.1"/>
    <property type="molecule type" value="Genomic_DNA"/>
</dbReference>
<accession>A0AAE3Y6N3</accession>
<dbReference type="SUPFAM" id="SSF57884">
    <property type="entry name" value="Ada DNA repair protein, N-terminal domain (N-Ada 10)"/>
    <property type="match status" value="1"/>
</dbReference>
<dbReference type="GO" id="GO:0006281">
    <property type="term" value="P:DNA repair"/>
    <property type="evidence" value="ECO:0007669"/>
    <property type="project" value="InterPro"/>
</dbReference>
<dbReference type="Pfam" id="PF02805">
    <property type="entry name" value="Ada_Zn_binding"/>
    <property type="match status" value="1"/>
</dbReference>
<dbReference type="GO" id="GO:0008270">
    <property type="term" value="F:zinc ion binding"/>
    <property type="evidence" value="ECO:0007669"/>
    <property type="project" value="InterPro"/>
</dbReference>
<keyword evidence="3" id="KW-0489">Methyltransferase</keyword>
<dbReference type="GO" id="GO:0008168">
    <property type="term" value="F:methyltransferase activity"/>
    <property type="evidence" value="ECO:0007669"/>
    <property type="project" value="UniProtKB-KW"/>
</dbReference>
<evidence type="ECO:0000259" key="2">
    <source>
        <dbReference type="Pfam" id="PF02805"/>
    </source>
</evidence>
<evidence type="ECO:0000313" key="3">
    <source>
        <dbReference type="EMBL" id="MDR6524631.1"/>
    </source>
</evidence>
<dbReference type="RefSeq" id="WP_309943977.1">
    <property type="nucleotide sequence ID" value="NZ_JAVDQY010000001.1"/>
</dbReference>
<feature type="domain" description="Ada DNA repair metal-binding" evidence="2">
    <location>
        <begin position="23"/>
        <end position="69"/>
    </location>
</feature>
<dbReference type="Gene3D" id="3.40.10.10">
    <property type="entry name" value="DNA Methylphosphotriester Repair Domain"/>
    <property type="match status" value="1"/>
</dbReference>
<gene>
    <name evidence="3" type="ORF">J2787_000001</name>
</gene>
<evidence type="ECO:0000313" key="4">
    <source>
        <dbReference type="Proteomes" id="UP001184861"/>
    </source>
</evidence>
<keyword evidence="1" id="KW-0010">Activator</keyword>
<reference evidence="3" key="1">
    <citation type="submission" date="2023-07" db="EMBL/GenBank/DDBJ databases">
        <title>Sorghum-associated microbial communities from plants grown in Nebraska, USA.</title>
        <authorList>
            <person name="Schachtman D."/>
        </authorList>
    </citation>
    <scope>NUCLEOTIDE SEQUENCE</scope>
    <source>
        <strain evidence="3">DS2360</strain>
    </source>
</reference>
<dbReference type="Proteomes" id="UP001184861">
    <property type="component" value="Unassembled WGS sequence"/>
</dbReference>
<dbReference type="GO" id="GO:0003677">
    <property type="term" value="F:DNA binding"/>
    <property type="evidence" value="ECO:0007669"/>
    <property type="project" value="InterPro"/>
</dbReference>